<dbReference type="PATRIC" id="fig|1126833.4.peg.5082"/>
<organism evidence="1 2">
    <name type="scientific">Paenibacillus beijingensis</name>
    <dbReference type="NCBI Taxonomy" id="1126833"/>
    <lineage>
        <taxon>Bacteria</taxon>
        <taxon>Bacillati</taxon>
        <taxon>Bacillota</taxon>
        <taxon>Bacilli</taxon>
        <taxon>Bacillales</taxon>
        <taxon>Paenibacillaceae</taxon>
        <taxon>Paenibacillus</taxon>
    </lineage>
</organism>
<gene>
    <name evidence="1" type="ORF">VN24_23115</name>
</gene>
<dbReference type="RefSeq" id="WP_045672345.1">
    <property type="nucleotide sequence ID" value="NZ_CP011058.1"/>
</dbReference>
<evidence type="ECO:0000313" key="2">
    <source>
        <dbReference type="Proteomes" id="UP000032633"/>
    </source>
</evidence>
<dbReference type="HOGENOM" id="CLU_2106538_0_0_9"/>
<dbReference type="EMBL" id="CP011058">
    <property type="protein sequence ID" value="AJY76920.1"/>
    <property type="molecule type" value="Genomic_DNA"/>
</dbReference>
<protein>
    <submittedName>
        <fullName evidence="1">Uncharacterized protein</fullName>
    </submittedName>
</protein>
<name>A0A0D5NP30_9BACL</name>
<keyword evidence="2" id="KW-1185">Reference proteome</keyword>
<evidence type="ECO:0000313" key="1">
    <source>
        <dbReference type="EMBL" id="AJY76920.1"/>
    </source>
</evidence>
<sequence length="115" mass="13765">MYDVEINLYGDWVRTVREVFRGSGSPLPDDWSDEQVGLEYYLQTVEDEERAELQRAENEARIRGVQNTLLRNLEEVIVPDIRERTGYKGDRFRFKWVYYQGEHIIEECSSYRIPL</sequence>
<accession>A0A0D5NP30</accession>
<proteinExistence type="predicted"/>
<reference evidence="2" key="2">
    <citation type="submission" date="2015-03" db="EMBL/GenBank/DDBJ databases">
        <title>Genome sequence of Paenibacillus beijingensis strain DSM 24997T.</title>
        <authorList>
            <person name="Kwak Y."/>
            <person name="Shin J.-H."/>
        </authorList>
    </citation>
    <scope>NUCLEOTIDE SEQUENCE [LARGE SCALE GENOMIC DNA]</scope>
    <source>
        <strain evidence="2">DSM 24997</strain>
    </source>
</reference>
<dbReference type="AlphaFoldDB" id="A0A0D5NP30"/>
<dbReference type="KEGG" id="pbj:VN24_23115"/>
<reference evidence="1 2" key="1">
    <citation type="journal article" date="2015" name="J. Biotechnol.">
        <title>Complete genome sequence of Paenibacillus beijingensis 7188(T) (=DSM 24997(T)), a novel rhizobacterium from jujube garden soil.</title>
        <authorList>
            <person name="Kwak Y."/>
            <person name="Shin J.H."/>
        </authorList>
    </citation>
    <scope>NUCLEOTIDE SEQUENCE [LARGE SCALE GENOMIC DNA]</scope>
    <source>
        <strain evidence="1 2">DSM 24997</strain>
    </source>
</reference>
<dbReference type="OrthoDB" id="2678759at2"/>
<dbReference type="Proteomes" id="UP000032633">
    <property type="component" value="Chromosome"/>
</dbReference>